<reference evidence="4 5" key="1">
    <citation type="submission" date="2014-08" db="EMBL/GenBank/DDBJ databases">
        <title>Draft genome sequence of a novel L-asparaginase producing marine bacterium, Halomonas campaniensis.</title>
        <authorList>
            <person name="Sundarakrishnan B."/>
            <person name="Moushumi Priya A."/>
            <person name="Raman G."/>
            <person name="Sakthivel N."/>
            <person name="Park S."/>
            <person name="Jayachandran S."/>
        </authorList>
    </citation>
    <scope>NUCLEOTIDE SEQUENCE [LARGE SCALE GENOMIC DNA]</scope>
    <source>
        <strain evidence="4 5">SK03</strain>
    </source>
</reference>
<dbReference type="Gene3D" id="1.20.1050.10">
    <property type="match status" value="1"/>
</dbReference>
<dbReference type="PANTHER" id="PTHR44051">
    <property type="entry name" value="GLUTATHIONE S-TRANSFERASE-RELATED"/>
    <property type="match status" value="1"/>
</dbReference>
<proteinExistence type="inferred from homology"/>
<dbReference type="STRING" id="213554.FF32_00900"/>
<dbReference type="RefSeq" id="WP_088699170.1">
    <property type="nucleotide sequence ID" value="NZ_JPUA01000012.1"/>
</dbReference>
<organism evidence="4 5">
    <name type="scientific">Halomonas campaniensis</name>
    <dbReference type="NCBI Taxonomy" id="213554"/>
    <lineage>
        <taxon>Bacteria</taxon>
        <taxon>Pseudomonadati</taxon>
        <taxon>Pseudomonadota</taxon>
        <taxon>Gammaproteobacteria</taxon>
        <taxon>Oceanospirillales</taxon>
        <taxon>Halomonadaceae</taxon>
        <taxon>Halomonas</taxon>
    </lineage>
</organism>
<evidence type="ECO:0000256" key="1">
    <source>
        <dbReference type="RuleBase" id="RU003494"/>
    </source>
</evidence>
<comment type="similarity">
    <text evidence="1">Belongs to the GST superfamily.</text>
</comment>
<dbReference type="InterPro" id="IPR004046">
    <property type="entry name" value="GST_C"/>
</dbReference>
<protein>
    <submittedName>
        <fullName evidence="4">Glutathione S-transferase</fullName>
    </submittedName>
</protein>
<dbReference type="InterPro" id="IPR036282">
    <property type="entry name" value="Glutathione-S-Trfase_C_sf"/>
</dbReference>
<dbReference type="InterPro" id="IPR040079">
    <property type="entry name" value="Glutathione_S-Trfase"/>
</dbReference>
<keyword evidence="4" id="KW-0808">Transferase</keyword>
<name>A0A246S4F0_9GAMM</name>
<evidence type="ECO:0000259" key="3">
    <source>
        <dbReference type="PROSITE" id="PS50405"/>
    </source>
</evidence>
<feature type="domain" description="GST C-terminal" evidence="3">
    <location>
        <begin position="87"/>
        <end position="211"/>
    </location>
</feature>
<dbReference type="InterPro" id="IPR036249">
    <property type="entry name" value="Thioredoxin-like_sf"/>
</dbReference>
<dbReference type="SUPFAM" id="SSF47616">
    <property type="entry name" value="GST C-terminal domain-like"/>
    <property type="match status" value="1"/>
</dbReference>
<dbReference type="PANTHER" id="PTHR44051:SF21">
    <property type="entry name" value="GLUTATHIONE S-TRANSFERASE FAMILY PROTEIN"/>
    <property type="match status" value="1"/>
</dbReference>
<dbReference type="SFLD" id="SFLDS00019">
    <property type="entry name" value="Glutathione_Transferase_(cytos"/>
    <property type="match status" value="1"/>
</dbReference>
<dbReference type="Proteomes" id="UP000197334">
    <property type="component" value="Unassembled WGS sequence"/>
</dbReference>
<dbReference type="EMBL" id="JPUA01000012">
    <property type="protein sequence ID" value="OWV30720.1"/>
    <property type="molecule type" value="Genomic_DNA"/>
</dbReference>
<dbReference type="Pfam" id="PF02798">
    <property type="entry name" value="GST_N"/>
    <property type="match status" value="1"/>
</dbReference>
<evidence type="ECO:0000313" key="5">
    <source>
        <dbReference type="Proteomes" id="UP000197334"/>
    </source>
</evidence>
<dbReference type="SUPFAM" id="SSF52833">
    <property type="entry name" value="Thioredoxin-like"/>
    <property type="match status" value="1"/>
</dbReference>
<dbReference type="SFLD" id="SFLDG00358">
    <property type="entry name" value="Main_(cytGST)"/>
    <property type="match status" value="1"/>
</dbReference>
<sequence>MSELTFYTHPMSRGRVVRWMLEEVGIAYSVKAMEFGPEMKTEDYLAINPMGKVPAIKHGNTVVTEVAAICAYLADQFPDKKLSPSPQSPERGVYYRWLFFMAGPFEMATSAMTYDWKIDSSNAQAVGCGQVEDSINTLEKALTENAYICGDQFTAADILVSSYLWWETMQKNIPPNEVFKQYIERMESRPAAKRANELDDELAKHLKPVTA</sequence>
<keyword evidence="5" id="KW-1185">Reference proteome</keyword>
<comment type="caution">
    <text evidence="4">The sequence shown here is derived from an EMBL/GenBank/DDBJ whole genome shotgun (WGS) entry which is preliminary data.</text>
</comment>
<dbReference type="InterPro" id="IPR010987">
    <property type="entry name" value="Glutathione-S-Trfase_C-like"/>
</dbReference>
<dbReference type="CDD" id="cd03046">
    <property type="entry name" value="GST_N_GTT1_like"/>
    <property type="match status" value="1"/>
</dbReference>
<dbReference type="CDD" id="cd03207">
    <property type="entry name" value="GST_C_8"/>
    <property type="match status" value="1"/>
</dbReference>
<dbReference type="OrthoDB" id="5740960at2"/>
<feature type="domain" description="GST N-terminal" evidence="2">
    <location>
        <begin position="1"/>
        <end position="81"/>
    </location>
</feature>
<gene>
    <name evidence="4" type="ORF">JI62_05310</name>
</gene>
<dbReference type="InterPro" id="IPR004045">
    <property type="entry name" value="Glutathione_S-Trfase_N"/>
</dbReference>
<dbReference type="PROSITE" id="PS50405">
    <property type="entry name" value="GST_CTER"/>
    <property type="match status" value="1"/>
</dbReference>
<accession>A0A246S4F0</accession>
<dbReference type="SFLD" id="SFLDG01150">
    <property type="entry name" value="Main.1:_Beta-like"/>
    <property type="match status" value="1"/>
</dbReference>
<dbReference type="AlphaFoldDB" id="A0A246S4F0"/>
<dbReference type="GO" id="GO:0016740">
    <property type="term" value="F:transferase activity"/>
    <property type="evidence" value="ECO:0007669"/>
    <property type="project" value="UniProtKB-KW"/>
</dbReference>
<evidence type="ECO:0000259" key="2">
    <source>
        <dbReference type="PROSITE" id="PS50404"/>
    </source>
</evidence>
<dbReference type="PROSITE" id="PS50404">
    <property type="entry name" value="GST_NTER"/>
    <property type="match status" value="1"/>
</dbReference>
<evidence type="ECO:0000313" key="4">
    <source>
        <dbReference type="EMBL" id="OWV30720.1"/>
    </source>
</evidence>
<dbReference type="Pfam" id="PF00043">
    <property type="entry name" value="GST_C"/>
    <property type="match status" value="1"/>
</dbReference>
<dbReference type="Gene3D" id="3.40.30.10">
    <property type="entry name" value="Glutaredoxin"/>
    <property type="match status" value="1"/>
</dbReference>